<comment type="caution">
    <text evidence="2">The sequence shown here is derived from an EMBL/GenBank/DDBJ whole genome shotgun (WGS) entry which is preliminary data.</text>
</comment>
<proteinExistence type="predicted"/>
<evidence type="ECO:0000313" key="3">
    <source>
        <dbReference type="Proteomes" id="UP000287651"/>
    </source>
</evidence>
<feature type="region of interest" description="Disordered" evidence="1">
    <location>
        <begin position="1"/>
        <end position="43"/>
    </location>
</feature>
<gene>
    <name evidence="2" type="ORF">B296_00003946</name>
</gene>
<accession>A0A426YYE5</accession>
<reference evidence="2 3" key="1">
    <citation type="journal article" date="2014" name="Agronomy (Basel)">
        <title>A Draft Genome Sequence for Ensete ventricosum, the Drought-Tolerant Tree Against Hunger.</title>
        <authorList>
            <person name="Harrison J."/>
            <person name="Moore K.A."/>
            <person name="Paszkiewicz K."/>
            <person name="Jones T."/>
            <person name="Grant M."/>
            <person name="Ambacheew D."/>
            <person name="Muzemil S."/>
            <person name="Studholme D.J."/>
        </authorList>
    </citation>
    <scope>NUCLEOTIDE SEQUENCE [LARGE SCALE GENOMIC DNA]</scope>
</reference>
<evidence type="ECO:0000256" key="1">
    <source>
        <dbReference type="SAM" id="MobiDB-lite"/>
    </source>
</evidence>
<evidence type="ECO:0000313" key="2">
    <source>
        <dbReference type="EMBL" id="RRT56745.1"/>
    </source>
</evidence>
<sequence length="129" mass="14049">MKELEQRAAAMEDDMNSGSSMADSSPGWPDQESIQLGPPPGVDDVIVIEDTEEEKMAAAVAAVAAELMEEKEEVVVAAAGASTRRPNLPELEVPKSSGMEWLQDPFLTQLRSPWLMDFWSPSFASILNI</sequence>
<protein>
    <submittedName>
        <fullName evidence="2">Uncharacterized protein</fullName>
    </submittedName>
</protein>
<dbReference type="AlphaFoldDB" id="A0A426YYE5"/>
<name>A0A426YYE5_ENSVE</name>
<organism evidence="2 3">
    <name type="scientific">Ensete ventricosum</name>
    <name type="common">Abyssinian banana</name>
    <name type="synonym">Musa ensete</name>
    <dbReference type="NCBI Taxonomy" id="4639"/>
    <lineage>
        <taxon>Eukaryota</taxon>
        <taxon>Viridiplantae</taxon>
        <taxon>Streptophyta</taxon>
        <taxon>Embryophyta</taxon>
        <taxon>Tracheophyta</taxon>
        <taxon>Spermatophyta</taxon>
        <taxon>Magnoliopsida</taxon>
        <taxon>Liliopsida</taxon>
        <taxon>Zingiberales</taxon>
        <taxon>Musaceae</taxon>
        <taxon>Ensete</taxon>
    </lineage>
</organism>
<dbReference type="EMBL" id="AMZH03009485">
    <property type="protein sequence ID" value="RRT56745.1"/>
    <property type="molecule type" value="Genomic_DNA"/>
</dbReference>
<dbReference type="Proteomes" id="UP000287651">
    <property type="component" value="Unassembled WGS sequence"/>
</dbReference>